<proteinExistence type="predicted"/>
<dbReference type="Proteomes" id="UP000004358">
    <property type="component" value="Unassembled WGS sequence"/>
</dbReference>
<evidence type="ECO:0000313" key="2">
    <source>
        <dbReference type="Proteomes" id="UP000004358"/>
    </source>
</evidence>
<organism evidence="1 2">
    <name type="scientific">Blastopirellula marina DSM 3645</name>
    <dbReference type="NCBI Taxonomy" id="314230"/>
    <lineage>
        <taxon>Bacteria</taxon>
        <taxon>Pseudomonadati</taxon>
        <taxon>Planctomycetota</taxon>
        <taxon>Planctomycetia</taxon>
        <taxon>Pirellulales</taxon>
        <taxon>Pirellulaceae</taxon>
        <taxon>Blastopirellula</taxon>
    </lineage>
</organism>
<comment type="caution">
    <text evidence="1">The sequence shown here is derived from an EMBL/GenBank/DDBJ whole genome shotgun (WGS) entry which is preliminary data.</text>
</comment>
<reference evidence="1 2" key="1">
    <citation type="submission" date="2006-02" db="EMBL/GenBank/DDBJ databases">
        <authorList>
            <person name="Amann R."/>
            <person name="Ferriera S."/>
            <person name="Johnson J."/>
            <person name="Kravitz S."/>
            <person name="Halpern A."/>
            <person name="Remington K."/>
            <person name="Beeson K."/>
            <person name="Tran B."/>
            <person name="Rogers Y.-H."/>
            <person name="Friedman R."/>
            <person name="Venter J.C."/>
        </authorList>
    </citation>
    <scope>NUCLEOTIDE SEQUENCE [LARGE SCALE GENOMIC DNA]</scope>
    <source>
        <strain evidence="1 2">DSM 3645</strain>
    </source>
</reference>
<dbReference type="HOGENOM" id="CLU_1764469_0_0_0"/>
<dbReference type="AlphaFoldDB" id="A3ZSD1"/>
<sequence>MAQHRDYIYLDTSACLPEVVEAFEAKRLEIEAHEADLAVLTAEDRRLAIISFVREPVSFDLSEVREITTDDAKLLASTGWYLPLDAIQELTPRAAYELSNHSGTLSLTGLKDIDEESATLLSRHRGPLLVDVNLLSPNISKILSRNS</sequence>
<protein>
    <submittedName>
        <fullName evidence="1">Uncharacterized protein</fullName>
    </submittedName>
</protein>
<accession>A3ZSD1</accession>
<evidence type="ECO:0000313" key="1">
    <source>
        <dbReference type="EMBL" id="EAQ80591.1"/>
    </source>
</evidence>
<dbReference type="EMBL" id="AANZ01000008">
    <property type="protein sequence ID" value="EAQ80591.1"/>
    <property type="molecule type" value="Genomic_DNA"/>
</dbReference>
<gene>
    <name evidence="1" type="ORF">DSM3645_14635</name>
</gene>
<name>A3ZSD1_9BACT</name>
<dbReference type="STRING" id="314230.DSM3645_14635"/>